<dbReference type="OrthoDB" id="7642308at2"/>
<dbReference type="AlphaFoldDB" id="A0A369TRD3"/>
<gene>
    <name evidence="3" type="ORF">DU478_03990</name>
</gene>
<dbReference type="RefSeq" id="WP_114509640.1">
    <property type="nucleotide sequence ID" value="NZ_QPMK01000002.1"/>
</dbReference>
<evidence type="ECO:0000313" key="4">
    <source>
        <dbReference type="Proteomes" id="UP000253977"/>
    </source>
</evidence>
<dbReference type="EMBL" id="QPMK01000002">
    <property type="protein sequence ID" value="RDD67828.1"/>
    <property type="molecule type" value="Genomic_DNA"/>
</dbReference>
<keyword evidence="1" id="KW-0175">Coiled coil</keyword>
<feature type="coiled-coil region" evidence="1">
    <location>
        <begin position="251"/>
        <end position="302"/>
    </location>
</feature>
<organism evidence="3 4">
    <name type="scientific">Thalassococcus profundi</name>
    <dbReference type="NCBI Taxonomy" id="2282382"/>
    <lineage>
        <taxon>Bacteria</taxon>
        <taxon>Pseudomonadati</taxon>
        <taxon>Pseudomonadota</taxon>
        <taxon>Alphaproteobacteria</taxon>
        <taxon>Rhodobacterales</taxon>
        <taxon>Roseobacteraceae</taxon>
        <taxon>Thalassococcus</taxon>
    </lineage>
</organism>
<dbReference type="PANTHER" id="PTHR32309:SF31">
    <property type="entry name" value="CAPSULAR EXOPOLYSACCHARIDE FAMILY"/>
    <property type="match status" value="1"/>
</dbReference>
<sequence length="438" mass="49571">MNQFQSVDEVMAALRRRAYLIVPIFLLGCVLSMYFAANMIKMYEATAVVQIEEARIPEAMSGAAAEGEDATLRLRLIEQRLMARDNVIAIMDDLEIYTDDPELSLNERVARMRQSVRIVEIRDDSPSWQRGAATGLYITAQVDDPVKAAALANELARSLVEQSATRAETRVRDTFDFFNSESERVEADITAIENRIATFKRENARYLPEGLALLRSEAGSLREADLRLDQEIVTLQSNSERQREEVLDRQIALLQEQKALIAARLTRIEEQIREAPEVERTLGAMERELSRLQEQYTVITRRTAEAEMGQMLEDRAQSDRFEILETALVPEFSISRSRKRTAMMGAFASLLLGIGAAFLAEMRNPAIRTPAQMERALGLQPVVSIPPIKTRRDIRGRRIKWGAALLAVALAIFGVMRFFGEKIWQLGLDRILPRLSQT</sequence>
<evidence type="ECO:0000256" key="1">
    <source>
        <dbReference type="SAM" id="Coils"/>
    </source>
</evidence>
<reference evidence="3 4" key="1">
    <citation type="submission" date="2018-07" db="EMBL/GenBank/DDBJ databases">
        <title>Thalassococcus profundi sp. nov., a marine bacterium isolated from deep seawater of Okinawa Trough.</title>
        <authorList>
            <person name="Yu M."/>
        </authorList>
    </citation>
    <scope>NUCLEOTIDE SEQUENCE [LARGE SCALE GENOMIC DNA]</scope>
    <source>
        <strain evidence="3 4">WRAS1</strain>
    </source>
</reference>
<proteinExistence type="predicted"/>
<dbReference type="InterPro" id="IPR050445">
    <property type="entry name" value="Bact_polysacc_biosynth/exp"/>
</dbReference>
<dbReference type="PANTHER" id="PTHR32309">
    <property type="entry name" value="TYROSINE-PROTEIN KINASE"/>
    <property type="match status" value="1"/>
</dbReference>
<dbReference type="Proteomes" id="UP000253977">
    <property type="component" value="Unassembled WGS sequence"/>
</dbReference>
<accession>A0A369TRD3</accession>
<evidence type="ECO:0000256" key="2">
    <source>
        <dbReference type="SAM" id="Phobius"/>
    </source>
</evidence>
<keyword evidence="2" id="KW-0472">Membrane</keyword>
<evidence type="ECO:0000313" key="3">
    <source>
        <dbReference type="EMBL" id="RDD67828.1"/>
    </source>
</evidence>
<keyword evidence="4" id="KW-1185">Reference proteome</keyword>
<protein>
    <submittedName>
        <fullName evidence="3">Chain-length determining protein</fullName>
    </submittedName>
</protein>
<keyword evidence="2" id="KW-1133">Transmembrane helix</keyword>
<name>A0A369TRD3_9RHOB</name>
<feature type="transmembrane region" description="Helical" evidence="2">
    <location>
        <begin position="18"/>
        <end position="37"/>
    </location>
</feature>
<keyword evidence="2" id="KW-0812">Transmembrane</keyword>
<feature type="transmembrane region" description="Helical" evidence="2">
    <location>
        <begin position="401"/>
        <end position="420"/>
    </location>
</feature>
<feature type="transmembrane region" description="Helical" evidence="2">
    <location>
        <begin position="342"/>
        <end position="360"/>
    </location>
</feature>
<comment type="caution">
    <text evidence="3">The sequence shown here is derived from an EMBL/GenBank/DDBJ whole genome shotgun (WGS) entry which is preliminary data.</text>
</comment>